<proteinExistence type="predicted"/>
<dbReference type="AlphaFoldDB" id="A0A315VW48"/>
<dbReference type="EMBL" id="NHOQ01001086">
    <property type="protein sequence ID" value="PWA27103.1"/>
    <property type="molecule type" value="Genomic_DNA"/>
</dbReference>
<sequence length="355" mass="38593">MLKKKPSGSEKKRKHSHSEERQNTNKRRSSESQLEDSKDELADSELDRVGSDIEEGGLDLSVPFQPIKAYISNKREMLQQCFHVLGEKKVRKMLPDELKVAFRDCSLEEIKTLCWEQLEPISEKNLTQILAGEEIAAGNSDGGTLENQQDNNVDSTSCLKESAKTDDVKQEGGGSGEESDVLSINADAYDSDIEGPKEEQAVKADEVVAKPDNGGGEQSDRASVNPKPAAPGTKKDIQSDIDKSVSEILALSSTSTKEEAVEASSGTSQPAAVEVAAQGGASVCSPSIQQLELLELEMRARAIKALMKAGDKKKLFLKSSPKAFPNGPCLSVDVEYFISSSDTLQECWDKHRMSD</sequence>
<dbReference type="PANTHER" id="PTHR14740">
    <property type="entry name" value="CASPASE ACTIVITY AND APOPTOSIS INHIBITOR 1"/>
    <property type="match status" value="1"/>
</dbReference>
<feature type="compositionally biased region" description="Basic and acidic residues" evidence="1">
    <location>
        <begin position="35"/>
        <end position="49"/>
    </location>
</feature>
<feature type="compositionally biased region" description="Basic and acidic residues" evidence="1">
    <location>
        <begin position="161"/>
        <end position="170"/>
    </location>
</feature>
<dbReference type="Pfam" id="PF15335">
    <property type="entry name" value="CAAP1"/>
    <property type="match status" value="1"/>
</dbReference>
<feature type="compositionally biased region" description="Basic and acidic residues" evidence="1">
    <location>
        <begin position="194"/>
        <end position="209"/>
    </location>
</feature>
<reference evidence="2 3" key="1">
    <citation type="journal article" date="2018" name="G3 (Bethesda)">
        <title>A High-Quality Reference Genome for the Invasive Mosquitofish Gambusia affinis Using a Chicago Library.</title>
        <authorList>
            <person name="Hoffberg S.L."/>
            <person name="Troendle N.J."/>
            <person name="Glenn T.C."/>
            <person name="Mahmud O."/>
            <person name="Louha S."/>
            <person name="Chalopin D."/>
            <person name="Bennetzen J.L."/>
            <person name="Mauricio R."/>
        </authorList>
    </citation>
    <scope>NUCLEOTIDE SEQUENCE [LARGE SCALE GENOMIC DNA]</scope>
    <source>
        <strain evidence="2">NE01/NJP1002.9</strain>
        <tissue evidence="2">Muscle</tissue>
    </source>
</reference>
<evidence type="ECO:0008006" key="4">
    <source>
        <dbReference type="Google" id="ProtNLM"/>
    </source>
</evidence>
<evidence type="ECO:0000256" key="1">
    <source>
        <dbReference type="SAM" id="MobiDB-lite"/>
    </source>
</evidence>
<dbReference type="PANTHER" id="PTHR14740:SF3">
    <property type="entry name" value="CASPASE ACTIVITY AND APOPTOSIS INHIBITOR 1"/>
    <property type="match status" value="1"/>
</dbReference>
<organism evidence="2 3">
    <name type="scientific">Gambusia affinis</name>
    <name type="common">Western mosquitofish</name>
    <name type="synonym">Heterandria affinis</name>
    <dbReference type="NCBI Taxonomy" id="33528"/>
    <lineage>
        <taxon>Eukaryota</taxon>
        <taxon>Metazoa</taxon>
        <taxon>Chordata</taxon>
        <taxon>Craniata</taxon>
        <taxon>Vertebrata</taxon>
        <taxon>Euteleostomi</taxon>
        <taxon>Actinopterygii</taxon>
        <taxon>Neopterygii</taxon>
        <taxon>Teleostei</taxon>
        <taxon>Neoteleostei</taxon>
        <taxon>Acanthomorphata</taxon>
        <taxon>Ovalentaria</taxon>
        <taxon>Atherinomorphae</taxon>
        <taxon>Cyprinodontiformes</taxon>
        <taxon>Poeciliidae</taxon>
        <taxon>Poeciliinae</taxon>
        <taxon>Gambusia</taxon>
    </lineage>
</organism>
<dbReference type="GO" id="GO:0042981">
    <property type="term" value="P:regulation of apoptotic process"/>
    <property type="evidence" value="ECO:0007669"/>
    <property type="project" value="InterPro"/>
</dbReference>
<feature type="region of interest" description="Disordered" evidence="1">
    <location>
        <begin position="1"/>
        <end position="49"/>
    </location>
</feature>
<comment type="caution">
    <text evidence="2">The sequence shown here is derived from an EMBL/GenBank/DDBJ whole genome shotgun (WGS) entry which is preliminary data.</text>
</comment>
<dbReference type="STRING" id="33528.ENSGAFP00000024462"/>
<dbReference type="InterPro" id="IPR038991">
    <property type="entry name" value="CAAP1"/>
</dbReference>
<evidence type="ECO:0000313" key="3">
    <source>
        <dbReference type="Proteomes" id="UP000250572"/>
    </source>
</evidence>
<dbReference type="Proteomes" id="UP000250572">
    <property type="component" value="Unassembled WGS sequence"/>
</dbReference>
<name>A0A315VW48_GAMAF</name>
<keyword evidence="3" id="KW-1185">Reference proteome</keyword>
<accession>A0A315VW48</accession>
<evidence type="ECO:0000313" key="2">
    <source>
        <dbReference type="EMBL" id="PWA27103.1"/>
    </source>
</evidence>
<gene>
    <name evidence="2" type="ORF">CCH79_00011696</name>
</gene>
<protein>
    <recommendedName>
        <fullName evidence="4">Caspase activity and apoptosis inhibitor 1</fullName>
    </recommendedName>
</protein>
<feature type="compositionally biased region" description="Basic residues" evidence="1">
    <location>
        <begin position="1"/>
        <end position="16"/>
    </location>
</feature>
<feature type="region of interest" description="Disordered" evidence="1">
    <location>
        <begin position="158"/>
        <end position="241"/>
    </location>
</feature>